<feature type="active site" description="Nucleophile" evidence="10 11">
    <location>
        <position position="312"/>
    </location>
</feature>
<dbReference type="PIRSF" id="PIRSF000463">
    <property type="entry name" value="GlgB"/>
    <property type="match status" value="1"/>
</dbReference>
<dbReference type="GO" id="GO:0005829">
    <property type="term" value="C:cytosol"/>
    <property type="evidence" value="ECO:0007669"/>
    <property type="project" value="TreeGrafter"/>
</dbReference>
<accession>A0A927GT53</accession>
<comment type="catalytic activity">
    <reaction evidence="1 10">
        <text>Transfers a segment of a (1-&gt;4)-alpha-D-glucan chain to a primary hydroxy group in a similar glucan chain.</text>
        <dbReference type="EC" id="2.4.1.18"/>
    </reaction>
</comment>
<dbReference type="FunFam" id="2.60.40.10:FF:000169">
    <property type="entry name" value="1,4-alpha-glucan branching enzyme GlgB"/>
    <property type="match status" value="1"/>
</dbReference>
<dbReference type="GO" id="GO:0043169">
    <property type="term" value="F:cation binding"/>
    <property type="evidence" value="ECO:0007669"/>
    <property type="project" value="InterPro"/>
</dbReference>
<protein>
    <recommendedName>
        <fullName evidence="10">1,4-alpha-glucan branching enzyme GlgB</fullName>
        <ecNumber evidence="10">2.4.1.18</ecNumber>
    </recommendedName>
    <alternativeName>
        <fullName evidence="10">1,4-alpha-D-glucan:1,4-alpha-D-glucan 6-glucosyl-transferase</fullName>
    </alternativeName>
    <alternativeName>
        <fullName evidence="10">Alpha-(1-&gt;4)-glucan branching enzyme</fullName>
    </alternativeName>
    <alternativeName>
        <fullName evidence="10">Glycogen branching enzyme</fullName>
        <shortName evidence="10">BE</shortName>
    </alternativeName>
</protein>
<dbReference type="SMART" id="SM00642">
    <property type="entry name" value="Aamy"/>
    <property type="match status" value="1"/>
</dbReference>
<dbReference type="InterPro" id="IPR017853">
    <property type="entry name" value="GH"/>
</dbReference>
<dbReference type="InterPro" id="IPR013780">
    <property type="entry name" value="Glyco_hydro_b"/>
</dbReference>
<keyword evidence="6 10" id="KW-0328">Glycosyltransferase</keyword>
<dbReference type="InterPro" id="IPR044143">
    <property type="entry name" value="GlgB_N_E_set_prok"/>
</dbReference>
<evidence type="ECO:0000256" key="11">
    <source>
        <dbReference type="PIRSR" id="PIRSR000463-1"/>
    </source>
</evidence>
<evidence type="ECO:0000259" key="12">
    <source>
        <dbReference type="SMART" id="SM00642"/>
    </source>
</evidence>
<feature type="domain" description="Glycosyl hydrolase family 13 catalytic" evidence="12">
    <location>
        <begin position="155"/>
        <end position="492"/>
    </location>
</feature>
<dbReference type="SUPFAM" id="SSF81296">
    <property type="entry name" value="E set domains"/>
    <property type="match status" value="1"/>
</dbReference>
<dbReference type="Pfam" id="PF02806">
    <property type="entry name" value="Alpha-amylase_C"/>
    <property type="match status" value="1"/>
</dbReference>
<dbReference type="Gene3D" id="2.60.40.10">
    <property type="entry name" value="Immunoglobulins"/>
    <property type="match status" value="1"/>
</dbReference>
<evidence type="ECO:0000256" key="4">
    <source>
        <dbReference type="ARBA" id="ARBA00009000"/>
    </source>
</evidence>
<dbReference type="GO" id="GO:0003844">
    <property type="term" value="F:1,4-alpha-glucan branching enzyme activity"/>
    <property type="evidence" value="ECO:0007669"/>
    <property type="project" value="UniProtKB-UniRule"/>
</dbReference>
<evidence type="ECO:0000256" key="3">
    <source>
        <dbReference type="ARBA" id="ARBA00004964"/>
    </source>
</evidence>
<reference evidence="13" key="1">
    <citation type="submission" date="2020-09" db="EMBL/GenBank/DDBJ databases">
        <title>A novel bacterium of genus Paenibacillus, isolated from South China Sea.</title>
        <authorList>
            <person name="Huang H."/>
            <person name="Mo K."/>
            <person name="Hu Y."/>
        </authorList>
    </citation>
    <scope>NUCLEOTIDE SEQUENCE</scope>
    <source>
        <strain evidence="13">IB182496</strain>
    </source>
</reference>
<evidence type="ECO:0000256" key="6">
    <source>
        <dbReference type="ARBA" id="ARBA00022676"/>
    </source>
</evidence>
<evidence type="ECO:0000313" key="14">
    <source>
        <dbReference type="Proteomes" id="UP000621560"/>
    </source>
</evidence>
<dbReference type="InterPro" id="IPR013783">
    <property type="entry name" value="Ig-like_fold"/>
</dbReference>
<keyword evidence="8 10" id="KW-0320">Glycogen biosynthesis</keyword>
<dbReference type="InterPro" id="IPR006047">
    <property type="entry name" value="GH13_cat_dom"/>
</dbReference>
<gene>
    <name evidence="10 13" type="primary">glgB</name>
    <name evidence="13" type="ORF">IDH44_18775</name>
</gene>
<evidence type="ECO:0000256" key="2">
    <source>
        <dbReference type="ARBA" id="ARBA00002953"/>
    </source>
</evidence>
<dbReference type="NCBIfam" id="NF003811">
    <property type="entry name" value="PRK05402.1"/>
    <property type="match status" value="1"/>
</dbReference>
<evidence type="ECO:0000256" key="1">
    <source>
        <dbReference type="ARBA" id="ARBA00000826"/>
    </source>
</evidence>
<keyword evidence="14" id="KW-1185">Reference proteome</keyword>
<dbReference type="PANTHER" id="PTHR43651">
    <property type="entry name" value="1,4-ALPHA-GLUCAN-BRANCHING ENZYME"/>
    <property type="match status" value="1"/>
</dbReference>
<sequence>MVDAAAAGLTESDLYLFNTGRLYYAYRTLGAHMMKIAGKTGVRFAVWAPEAGAVRVAGAFNDWDGAAHPMEAIGSTGVWWCFVPGLGEDEAYKYEIETPDGRVLLKADPYAFFAELRPSNASIVKPLKGYPWKDTAWMKKQRERPAYSNPMLIYEVHLGSWKIKGKEHFYTYEELAEDLVDYAAEMGYSHIELLPLTEHPFDRSWGYQATGYYAPTSRYGEPDQLRRFVDRCHQRGLGVILDWVPGHFCRDDHGLRLFDGTPIYEGPDERRADKPQWGTLAFDFGRGEVLSFLISGALYWMEEFHMDGLRVDAVASMVDLHFDKPAHLLTWNAHGGQDYLEAIDFLKALNTAVFRYYPGALMIAEDSSSRPGVTAPVHEDGLGFNFKWNMGWMNDMLRYMALDPAERGAHHHLLTFSLMYAFNENFVLPLSHDEVVHGKHSLLNKMHGSYEQRFAQLRLFFGFWMTHPGKKLLFMGGEWGHYDEWKDLDQLDWAILRYDSHQGMQRYSRELNRIYRSEASLWEQDCKPEGFEWLDVHNAEQALIAFLRRARDADDYMLVVCNFSGLAYDYRLGVPEATKYRVAFRSSLAGIDDGADAPSRLPEGEALPWHGRDYSLALHVLPFECILLKPERSLAHQ</sequence>
<keyword evidence="7 10" id="KW-0808">Transferase</keyword>
<evidence type="ECO:0000313" key="13">
    <source>
        <dbReference type="EMBL" id="MBD2847248.1"/>
    </source>
</evidence>
<organism evidence="13 14">
    <name type="scientific">Paenibacillus sabuli</name>
    <dbReference type="NCBI Taxonomy" id="2772509"/>
    <lineage>
        <taxon>Bacteria</taxon>
        <taxon>Bacillati</taxon>
        <taxon>Bacillota</taxon>
        <taxon>Bacilli</taxon>
        <taxon>Bacillales</taxon>
        <taxon>Paenibacillaceae</taxon>
        <taxon>Paenibacillus</taxon>
    </lineage>
</organism>
<dbReference type="AlphaFoldDB" id="A0A927GT53"/>
<dbReference type="SUPFAM" id="SSF51011">
    <property type="entry name" value="Glycosyl hydrolase domain"/>
    <property type="match status" value="1"/>
</dbReference>
<comment type="subunit">
    <text evidence="10">Monomer.</text>
</comment>
<dbReference type="CDD" id="cd11322">
    <property type="entry name" value="AmyAc_Glg_BE"/>
    <property type="match status" value="1"/>
</dbReference>
<dbReference type="InterPro" id="IPR037439">
    <property type="entry name" value="Branching_enzy"/>
</dbReference>
<dbReference type="GO" id="GO:0004553">
    <property type="term" value="F:hydrolase activity, hydrolyzing O-glycosyl compounds"/>
    <property type="evidence" value="ECO:0007669"/>
    <property type="project" value="InterPro"/>
</dbReference>
<dbReference type="Pfam" id="PF00128">
    <property type="entry name" value="Alpha-amylase"/>
    <property type="match status" value="1"/>
</dbReference>
<dbReference type="InterPro" id="IPR006407">
    <property type="entry name" value="GlgB"/>
</dbReference>
<dbReference type="Gene3D" id="2.60.40.1180">
    <property type="entry name" value="Golgi alpha-mannosidase II"/>
    <property type="match status" value="1"/>
</dbReference>
<dbReference type="HAMAP" id="MF_00685">
    <property type="entry name" value="GlgB"/>
    <property type="match status" value="1"/>
</dbReference>
<dbReference type="Proteomes" id="UP000621560">
    <property type="component" value="Unassembled WGS sequence"/>
</dbReference>
<evidence type="ECO:0000256" key="9">
    <source>
        <dbReference type="ARBA" id="ARBA00023277"/>
    </source>
</evidence>
<evidence type="ECO:0000256" key="5">
    <source>
        <dbReference type="ARBA" id="ARBA00022600"/>
    </source>
</evidence>
<evidence type="ECO:0000256" key="7">
    <source>
        <dbReference type="ARBA" id="ARBA00022679"/>
    </source>
</evidence>
<dbReference type="NCBIfam" id="TIGR01515">
    <property type="entry name" value="branching_enzym"/>
    <property type="match status" value="1"/>
</dbReference>
<dbReference type="InterPro" id="IPR004193">
    <property type="entry name" value="Glyco_hydro_13_N"/>
</dbReference>
<name>A0A927GT53_9BACL</name>
<dbReference type="InterPro" id="IPR014756">
    <property type="entry name" value="Ig_E-set"/>
</dbReference>
<feature type="active site" description="Proton donor" evidence="10 11">
    <location>
        <position position="365"/>
    </location>
</feature>
<evidence type="ECO:0000256" key="10">
    <source>
        <dbReference type="HAMAP-Rule" id="MF_00685"/>
    </source>
</evidence>
<comment type="similarity">
    <text evidence="4 10">Belongs to the glycosyl hydrolase 13 family. GlgB subfamily.</text>
</comment>
<proteinExistence type="inferred from homology"/>
<dbReference type="Gene3D" id="3.20.20.80">
    <property type="entry name" value="Glycosidases"/>
    <property type="match status" value="1"/>
</dbReference>
<evidence type="ECO:0000256" key="8">
    <source>
        <dbReference type="ARBA" id="ARBA00023056"/>
    </source>
</evidence>
<keyword evidence="9 10" id="KW-0119">Carbohydrate metabolism</keyword>
<dbReference type="NCBIfam" id="NF008967">
    <property type="entry name" value="PRK12313.1"/>
    <property type="match status" value="1"/>
</dbReference>
<dbReference type="InterPro" id="IPR006048">
    <property type="entry name" value="A-amylase/branching_C"/>
</dbReference>
<dbReference type="GO" id="GO:0005978">
    <property type="term" value="P:glycogen biosynthetic process"/>
    <property type="evidence" value="ECO:0007669"/>
    <property type="project" value="UniProtKB-UniRule"/>
</dbReference>
<dbReference type="CDD" id="cd02855">
    <property type="entry name" value="E_set_GBE_prok_N"/>
    <property type="match status" value="1"/>
</dbReference>
<comment type="function">
    <text evidence="2 10">Catalyzes the formation of the alpha-1,6-glucosidic linkages in glycogen by scission of a 1,4-alpha-linked oligosaccharide from growing alpha-1,4-glucan chains and the subsequent attachment of the oligosaccharide to the alpha-1,6 position.</text>
</comment>
<dbReference type="PANTHER" id="PTHR43651:SF3">
    <property type="entry name" value="1,4-ALPHA-GLUCAN-BRANCHING ENZYME"/>
    <property type="match status" value="1"/>
</dbReference>
<dbReference type="SUPFAM" id="SSF51445">
    <property type="entry name" value="(Trans)glycosidases"/>
    <property type="match status" value="1"/>
</dbReference>
<keyword evidence="5 10" id="KW-0321">Glycogen metabolism</keyword>
<dbReference type="Pfam" id="PF02922">
    <property type="entry name" value="CBM_48"/>
    <property type="match status" value="1"/>
</dbReference>
<dbReference type="EC" id="2.4.1.18" evidence="10"/>
<comment type="pathway">
    <text evidence="3 10">Glycan biosynthesis; glycogen biosynthesis.</text>
</comment>
<dbReference type="RefSeq" id="WP_190920354.1">
    <property type="nucleotide sequence ID" value="NZ_JACXIZ010000035.1"/>
</dbReference>
<dbReference type="EMBL" id="JACXIZ010000035">
    <property type="protein sequence ID" value="MBD2847248.1"/>
    <property type="molecule type" value="Genomic_DNA"/>
</dbReference>
<comment type="caution">
    <text evidence="13">The sequence shown here is derived from an EMBL/GenBank/DDBJ whole genome shotgun (WGS) entry which is preliminary data.</text>
</comment>
<dbReference type="FunFam" id="3.20.20.80:FF:000003">
    <property type="entry name" value="1,4-alpha-glucan branching enzyme GlgB"/>
    <property type="match status" value="1"/>
</dbReference>